<dbReference type="SMART" id="SM00064">
    <property type="entry name" value="FYVE"/>
    <property type="match status" value="1"/>
</dbReference>
<feature type="compositionally biased region" description="Polar residues" evidence="5">
    <location>
        <begin position="99"/>
        <end position="111"/>
    </location>
</feature>
<dbReference type="InterPro" id="IPR036291">
    <property type="entry name" value="NAD(P)-bd_dom_sf"/>
</dbReference>
<dbReference type="EMBL" id="FR824053">
    <property type="protein sequence ID" value="CCA15100.1"/>
    <property type="molecule type" value="Genomic_DNA"/>
</dbReference>
<dbReference type="SMART" id="SM00225">
    <property type="entry name" value="BTB"/>
    <property type="match status" value="1"/>
</dbReference>
<dbReference type="Gene3D" id="1.25.10.10">
    <property type="entry name" value="Leucine-rich Repeat Variant"/>
    <property type="match status" value="1"/>
</dbReference>
<dbReference type="InterPro" id="IPR011989">
    <property type="entry name" value="ARM-like"/>
</dbReference>
<dbReference type="Pfam" id="PF01363">
    <property type="entry name" value="FYVE"/>
    <property type="match status" value="1"/>
</dbReference>
<dbReference type="Gene3D" id="1.25.40.420">
    <property type="match status" value="1"/>
</dbReference>
<dbReference type="InterPro" id="IPR016024">
    <property type="entry name" value="ARM-type_fold"/>
</dbReference>
<evidence type="ECO:0000256" key="1">
    <source>
        <dbReference type="ARBA" id="ARBA00022723"/>
    </source>
</evidence>
<protein>
    <submittedName>
        <fullName evidence="8">Dihydroflavonol4reductase putative</fullName>
    </submittedName>
</protein>
<sequence length="1087" mass="121568">MLFGHQYEDESPRKAAGGNFTGTLGAASSKKKKSRLRQSPLQLRELNHPDTAVSLKEHAQTVHNAYANVANARNIERNESRYGSPAVAQRLTNSYLSSSHGMMRTCTSNSDHSSEVGRRRDHKSSSFVNGRTSQRLDTFVEHPSHSYRKVNGHGNNGNSAMTETIYASVWKHLRFRKKKVPLASSTDVKPICVTGVDTFLASWIVAELLEKGYRVRGTLQSSSDDISGILRLPLAKNFTVVETSLLTPEACDLAVHGCDFVIHTGTPTSCSVRDPVSEQQEPAVHSIGSRMHCIIPMMSNFIQACARARVKRVVLTSSIAAMADTVTPDSIINDSCWNIVSSLDRNPHFLSLKLAEEAAWQLVDQLPRDCRIDLVTINSGTLFGPSLSKSRLAPGNQVIFDLVTGQYSALVDLNWSMVDVRDCARAHIAALENVEARGRYICVNRTVWMKEIVDILAGNGYSGRDLPWRVGLPNWAARLPAYSAHLGQVGASLYRYDPNNPHACPYINDKILESLHVSFRDVRTTLVEATNDLLKWGFIKPWAEDHEAINCACCKMAFTFYRRRHHCRECGVIICADCSMSRAVIDGAERKARLCDKCVKNSIPGLLNLLRSPILTNKRKSVIALKSLMDNETNHEYLTRLGGLPHLFAAMHCGDETIATDAAGALCALSTSVSSTLQMVLEGAVLQLLEVSETSSTWPCCLRALRNIWKQVNRPSFRRMLYAVARITSYTSVGELRSNVLLTFVHMMDTEEVSSLLEEGLLVVLYLMLQSEHIFPRCAAAHAIKHLIPSSYSPNLTIEIPPYVVDDHEELFANVSLSDLQFLVKGHIAPINAHKVVLFFRNAYFKEMFGSATSQKEMIEIDNCSYEVFSMLLRFLYTGKVDITRDVAEELLQASSTYRVYELQKRAEHFLSGEIRVENVVNLLCLAEECQASDLKRNCVPYLMQHIHDVVRLPAYAENRIRTTDEIFKALSETLGSEWKQHYDLLKEELDQSLFSTKSNLQVYSSQSSFSAMQTSSSSSSGPNPRDMWVPMSQEKALLAREPTSRSLIPQSSADYTYLKQFGYEDLQFRRRGLSDELSESISEGVC</sequence>
<dbReference type="GO" id="GO:0004029">
    <property type="term" value="F:aldehyde dehydrogenase (NAD+) activity"/>
    <property type="evidence" value="ECO:0007669"/>
    <property type="project" value="TreeGrafter"/>
</dbReference>
<dbReference type="HOGENOM" id="CLU_013677_0_0_1"/>
<dbReference type="InterPro" id="IPR051783">
    <property type="entry name" value="NAD(P)-dependent_oxidoreduct"/>
</dbReference>
<dbReference type="SUPFAM" id="SSF54695">
    <property type="entry name" value="POZ domain"/>
    <property type="match status" value="1"/>
</dbReference>
<dbReference type="InterPro" id="IPR017455">
    <property type="entry name" value="Znf_FYVE-rel"/>
</dbReference>
<keyword evidence="1" id="KW-0479">Metal-binding</keyword>
<name>F0W221_9STRA</name>
<dbReference type="Gene3D" id="3.40.50.720">
    <property type="entry name" value="NAD(P)-binding Rossmann-like Domain"/>
    <property type="match status" value="1"/>
</dbReference>
<accession>F0W221</accession>
<dbReference type="InterPro" id="IPR011011">
    <property type="entry name" value="Znf_FYVE_PHD"/>
</dbReference>
<keyword evidence="3" id="KW-0862">Zinc</keyword>
<reference evidence="8" key="2">
    <citation type="submission" date="2011-02" db="EMBL/GenBank/DDBJ databases">
        <authorList>
            <person name="MacLean D."/>
        </authorList>
    </citation>
    <scope>NUCLEOTIDE SEQUENCE</scope>
</reference>
<dbReference type="InterPro" id="IPR000306">
    <property type="entry name" value="Znf_FYVE"/>
</dbReference>
<dbReference type="SUPFAM" id="SSF57903">
    <property type="entry name" value="FYVE/PHD zinc finger"/>
    <property type="match status" value="1"/>
</dbReference>
<evidence type="ECO:0000259" key="6">
    <source>
        <dbReference type="PROSITE" id="PS50097"/>
    </source>
</evidence>
<evidence type="ECO:0000256" key="3">
    <source>
        <dbReference type="ARBA" id="ARBA00022833"/>
    </source>
</evidence>
<evidence type="ECO:0000259" key="7">
    <source>
        <dbReference type="PROSITE" id="PS50178"/>
    </source>
</evidence>
<dbReference type="Pfam" id="PF00651">
    <property type="entry name" value="BTB"/>
    <property type="match status" value="1"/>
</dbReference>
<dbReference type="Gene3D" id="3.30.710.10">
    <property type="entry name" value="Potassium Channel Kv1.1, Chain A"/>
    <property type="match status" value="1"/>
</dbReference>
<dbReference type="InterPro" id="IPR000210">
    <property type="entry name" value="BTB/POZ_dom"/>
</dbReference>
<feature type="region of interest" description="Disordered" evidence="5">
    <location>
        <begin position="99"/>
        <end position="133"/>
    </location>
</feature>
<reference evidence="8" key="1">
    <citation type="journal article" date="2011" name="PLoS Biol.">
        <title>Gene gain and loss during evolution of obligate parasitism in the white rust pathogen of Arabidopsis thaliana.</title>
        <authorList>
            <person name="Kemen E."/>
            <person name="Gardiner A."/>
            <person name="Schultz-Larsen T."/>
            <person name="Kemen A.C."/>
            <person name="Balmuth A.L."/>
            <person name="Robert-Seilaniantz A."/>
            <person name="Bailey K."/>
            <person name="Holub E."/>
            <person name="Studholme D.J."/>
            <person name="Maclean D."/>
            <person name="Jones J.D."/>
        </authorList>
    </citation>
    <scope>NUCLEOTIDE SEQUENCE</scope>
</reference>
<feature type="compositionally biased region" description="Basic and acidic residues" evidence="5">
    <location>
        <begin position="1"/>
        <end position="13"/>
    </location>
</feature>
<dbReference type="InterPro" id="IPR001509">
    <property type="entry name" value="Epimerase_deHydtase"/>
</dbReference>
<dbReference type="PROSITE" id="PS50178">
    <property type="entry name" value="ZF_FYVE"/>
    <property type="match status" value="1"/>
</dbReference>
<evidence type="ECO:0000313" key="8">
    <source>
        <dbReference type="EMBL" id="CCA15100.1"/>
    </source>
</evidence>
<dbReference type="SUPFAM" id="SSF48371">
    <property type="entry name" value="ARM repeat"/>
    <property type="match status" value="1"/>
</dbReference>
<feature type="region of interest" description="Disordered" evidence="5">
    <location>
        <begin position="1"/>
        <end position="39"/>
    </location>
</feature>
<keyword evidence="2 4" id="KW-0863">Zinc-finger</keyword>
<dbReference type="InterPro" id="IPR011333">
    <property type="entry name" value="SKP1/BTB/POZ_sf"/>
</dbReference>
<evidence type="ECO:0000256" key="2">
    <source>
        <dbReference type="ARBA" id="ARBA00022771"/>
    </source>
</evidence>
<dbReference type="Gene3D" id="3.30.40.10">
    <property type="entry name" value="Zinc/RING finger domain, C3HC4 (zinc finger)"/>
    <property type="match status" value="1"/>
</dbReference>
<dbReference type="GO" id="GO:0005737">
    <property type="term" value="C:cytoplasm"/>
    <property type="evidence" value="ECO:0007669"/>
    <property type="project" value="TreeGrafter"/>
</dbReference>
<feature type="domain" description="FYVE-type" evidence="7">
    <location>
        <begin position="545"/>
        <end position="603"/>
    </location>
</feature>
<proteinExistence type="predicted"/>
<evidence type="ECO:0000256" key="5">
    <source>
        <dbReference type="SAM" id="MobiDB-lite"/>
    </source>
</evidence>
<dbReference type="PANTHER" id="PTHR48079">
    <property type="entry name" value="PROTEIN YEEZ"/>
    <property type="match status" value="1"/>
</dbReference>
<dbReference type="AlphaFoldDB" id="F0W221"/>
<evidence type="ECO:0000256" key="4">
    <source>
        <dbReference type="PROSITE-ProRule" id="PRU00091"/>
    </source>
</evidence>
<dbReference type="PANTHER" id="PTHR48079:SF6">
    <property type="entry name" value="NAD(P)-BINDING DOMAIN-CONTAINING PROTEIN-RELATED"/>
    <property type="match status" value="1"/>
</dbReference>
<dbReference type="PROSITE" id="PS50097">
    <property type="entry name" value="BTB"/>
    <property type="match status" value="1"/>
</dbReference>
<dbReference type="GO" id="GO:0008270">
    <property type="term" value="F:zinc ion binding"/>
    <property type="evidence" value="ECO:0007669"/>
    <property type="project" value="UniProtKB-KW"/>
</dbReference>
<organism evidence="8">
    <name type="scientific">Albugo laibachii Nc14</name>
    <dbReference type="NCBI Taxonomy" id="890382"/>
    <lineage>
        <taxon>Eukaryota</taxon>
        <taxon>Sar</taxon>
        <taxon>Stramenopiles</taxon>
        <taxon>Oomycota</taxon>
        <taxon>Peronosporomycetes</taxon>
        <taxon>Albuginales</taxon>
        <taxon>Albuginaceae</taxon>
        <taxon>Albugo</taxon>
    </lineage>
</organism>
<dbReference type="SUPFAM" id="SSF51735">
    <property type="entry name" value="NAD(P)-binding Rossmann-fold domains"/>
    <property type="match status" value="1"/>
</dbReference>
<dbReference type="Pfam" id="PF01370">
    <property type="entry name" value="Epimerase"/>
    <property type="match status" value="1"/>
</dbReference>
<dbReference type="InterPro" id="IPR013083">
    <property type="entry name" value="Znf_RING/FYVE/PHD"/>
</dbReference>
<gene>
    <name evidence="8" type="primary">AlNc14C8G1094</name>
    <name evidence="8" type="ORF">ALNC14_012430</name>
</gene>
<feature type="domain" description="BTB" evidence="6">
    <location>
        <begin position="818"/>
        <end position="885"/>
    </location>
</feature>